<name>A0A9D1PFY4_9FIRM</name>
<proteinExistence type="predicted"/>
<reference evidence="2" key="2">
    <citation type="submission" date="2021-04" db="EMBL/GenBank/DDBJ databases">
        <authorList>
            <person name="Gilroy R."/>
        </authorList>
    </citation>
    <scope>NUCLEOTIDE SEQUENCE</scope>
    <source>
        <strain evidence="2">CHK193-4272</strain>
    </source>
</reference>
<keyword evidence="1" id="KW-0472">Membrane</keyword>
<dbReference type="EMBL" id="DXIE01000006">
    <property type="protein sequence ID" value="HIV61371.1"/>
    <property type="molecule type" value="Genomic_DNA"/>
</dbReference>
<keyword evidence="1" id="KW-1133">Transmembrane helix</keyword>
<evidence type="ECO:0000256" key="1">
    <source>
        <dbReference type="SAM" id="Phobius"/>
    </source>
</evidence>
<gene>
    <name evidence="2" type="ORF">H9746_00740</name>
</gene>
<organism evidence="2 3">
    <name type="scientific">Candidatus Butyricicoccus avistercoris</name>
    <dbReference type="NCBI Taxonomy" id="2838518"/>
    <lineage>
        <taxon>Bacteria</taxon>
        <taxon>Bacillati</taxon>
        <taxon>Bacillota</taxon>
        <taxon>Clostridia</taxon>
        <taxon>Eubacteriales</taxon>
        <taxon>Butyricicoccaceae</taxon>
        <taxon>Butyricicoccus</taxon>
    </lineage>
</organism>
<reference evidence="2" key="1">
    <citation type="journal article" date="2021" name="PeerJ">
        <title>Extensive microbial diversity within the chicken gut microbiome revealed by metagenomics and culture.</title>
        <authorList>
            <person name="Gilroy R."/>
            <person name="Ravi A."/>
            <person name="Getino M."/>
            <person name="Pursley I."/>
            <person name="Horton D.L."/>
            <person name="Alikhan N.F."/>
            <person name="Baker D."/>
            <person name="Gharbi K."/>
            <person name="Hall N."/>
            <person name="Watson M."/>
            <person name="Adriaenssens E.M."/>
            <person name="Foster-Nyarko E."/>
            <person name="Jarju S."/>
            <person name="Secka A."/>
            <person name="Antonio M."/>
            <person name="Oren A."/>
            <person name="Chaudhuri R.R."/>
            <person name="La Ragione R."/>
            <person name="Hildebrand F."/>
            <person name="Pallen M.J."/>
        </authorList>
    </citation>
    <scope>NUCLEOTIDE SEQUENCE</scope>
    <source>
        <strain evidence="2">CHK193-4272</strain>
    </source>
</reference>
<evidence type="ECO:0000313" key="3">
    <source>
        <dbReference type="Proteomes" id="UP000886808"/>
    </source>
</evidence>
<accession>A0A9D1PFY4</accession>
<keyword evidence="1" id="KW-0812">Transmembrane</keyword>
<feature type="transmembrane region" description="Helical" evidence="1">
    <location>
        <begin position="80"/>
        <end position="98"/>
    </location>
</feature>
<comment type="caution">
    <text evidence="2">The sequence shown here is derived from an EMBL/GenBank/DDBJ whole genome shotgun (WGS) entry which is preliminary data.</text>
</comment>
<feature type="transmembrane region" description="Helical" evidence="1">
    <location>
        <begin position="135"/>
        <end position="158"/>
    </location>
</feature>
<sequence length="169" mass="18917">MQKEQPIIVKYIAYLLFLIVLYAIETANIPMEIMGFRIDLLPCVPAAVALMEGPVLGGFIGFMTGMLYDIGFIGVEGLFPIYYMLFGILAGAISMKFLRRMFPSMLLLSTCGMLVLGLVRYGLSLMLISKVPFPLVFQAMCGEILLTIVLSPIVYFPVRNISRRFEKII</sequence>
<evidence type="ECO:0000313" key="2">
    <source>
        <dbReference type="EMBL" id="HIV61371.1"/>
    </source>
</evidence>
<feature type="transmembrane region" description="Helical" evidence="1">
    <location>
        <begin position="12"/>
        <end position="31"/>
    </location>
</feature>
<protein>
    <recommendedName>
        <fullName evidence="4">Rod shape-determining protein MreD</fullName>
    </recommendedName>
</protein>
<dbReference type="AlphaFoldDB" id="A0A9D1PFY4"/>
<dbReference type="Proteomes" id="UP000886808">
    <property type="component" value="Unassembled WGS sequence"/>
</dbReference>
<evidence type="ECO:0008006" key="4">
    <source>
        <dbReference type="Google" id="ProtNLM"/>
    </source>
</evidence>
<dbReference type="Gene3D" id="1.10.1760.20">
    <property type="match status" value="1"/>
</dbReference>
<feature type="transmembrane region" description="Helical" evidence="1">
    <location>
        <begin position="105"/>
        <end position="123"/>
    </location>
</feature>